<organism evidence="1 2">
    <name type="scientific">Roseibium alexandrii</name>
    <dbReference type="NCBI Taxonomy" id="388408"/>
    <lineage>
        <taxon>Bacteria</taxon>
        <taxon>Pseudomonadati</taxon>
        <taxon>Pseudomonadota</taxon>
        <taxon>Alphaproteobacteria</taxon>
        <taxon>Hyphomicrobiales</taxon>
        <taxon>Stappiaceae</taxon>
        <taxon>Roseibium</taxon>
    </lineage>
</organism>
<evidence type="ECO:0000313" key="2">
    <source>
        <dbReference type="Proteomes" id="UP000053235"/>
    </source>
</evidence>
<gene>
    <name evidence="1" type="ORF">LAX5112_00889</name>
</gene>
<protein>
    <submittedName>
        <fullName evidence="1">Putative N-formylglutamate amidohydrolase</fullName>
    </submittedName>
</protein>
<dbReference type="Pfam" id="PF05013">
    <property type="entry name" value="FGase"/>
    <property type="match status" value="1"/>
</dbReference>
<name>A0A0M6ZX84_9HYPH</name>
<dbReference type="Gene3D" id="3.40.630.40">
    <property type="entry name" value="Zn-dependent exopeptidases"/>
    <property type="match status" value="1"/>
</dbReference>
<evidence type="ECO:0000313" key="1">
    <source>
        <dbReference type="EMBL" id="CTQ66154.1"/>
    </source>
</evidence>
<dbReference type="GO" id="GO:0016787">
    <property type="term" value="F:hydrolase activity"/>
    <property type="evidence" value="ECO:0007669"/>
    <property type="project" value="UniProtKB-KW"/>
</dbReference>
<proteinExistence type="predicted"/>
<dbReference type="RefSeq" id="WP_208981146.1">
    <property type="nucleotide sequence ID" value="NZ_CXWD01000003.1"/>
</dbReference>
<dbReference type="InterPro" id="IPR011227">
    <property type="entry name" value="UCP029730"/>
</dbReference>
<dbReference type="AlphaFoldDB" id="A0A0M6ZX84"/>
<dbReference type="SUPFAM" id="SSF53187">
    <property type="entry name" value="Zn-dependent exopeptidases"/>
    <property type="match status" value="1"/>
</dbReference>
<dbReference type="Proteomes" id="UP000053235">
    <property type="component" value="Unassembled WGS sequence"/>
</dbReference>
<accession>A0A0M6ZX84</accession>
<sequence length="264" mass="29108">MGSNHQNGGMSRAVEVINAEGAGELVLLCDHASNHFPPPYDQCLGVSDEEKSAHISWDPGALGVAMALSEALDAPLIYTTVSRLVIDCNREETREDLTPCLSELTEISGNRNLSDEERTFRINLVHRPFHDAIDKVLALRADKGLPSAVVSIHTYTPVYKGKSRPWEIGLISENDRRLADPVLTGLNARGDLTVGDNEPYAPSDGVYYTVRRHGEDKLLPCLMIEIRNDEVRTPNEELHWADILGPLLKSAAKTVLRKEVADHA</sequence>
<dbReference type="STRING" id="388408.LAX5112_00889"/>
<reference evidence="2" key="1">
    <citation type="submission" date="2015-07" db="EMBL/GenBank/DDBJ databases">
        <authorList>
            <person name="Rodrigo-Torres Lidia"/>
            <person name="Arahal R.David."/>
        </authorList>
    </citation>
    <scope>NUCLEOTIDE SEQUENCE [LARGE SCALE GENOMIC DNA]</scope>
    <source>
        <strain evidence="2">CECT 5112</strain>
    </source>
</reference>
<dbReference type="InterPro" id="IPR007709">
    <property type="entry name" value="N-FG_amidohydro"/>
</dbReference>
<dbReference type="PIRSF" id="PIRSF029730">
    <property type="entry name" value="UCP029730"/>
    <property type="match status" value="1"/>
</dbReference>
<keyword evidence="1" id="KW-0378">Hydrolase</keyword>
<keyword evidence="2" id="KW-1185">Reference proteome</keyword>
<dbReference type="EMBL" id="CXWD01000003">
    <property type="protein sequence ID" value="CTQ66154.1"/>
    <property type="molecule type" value="Genomic_DNA"/>
</dbReference>